<proteinExistence type="predicted"/>
<dbReference type="VEuPathDB" id="MicrosporidiaDB:M970_050720"/>
<evidence type="ECO:0000313" key="1">
    <source>
        <dbReference type="EMBL" id="AGE95423.1"/>
    </source>
</evidence>
<dbReference type="VEuPathDB" id="MicrosporidiaDB:AEWD_050720"/>
<gene>
    <name evidence="1" type="ORF">ECU05_0740</name>
</gene>
<dbReference type="Pfam" id="PF17005">
    <property type="entry name" value="WD40_like"/>
    <property type="match status" value="1"/>
</dbReference>
<name>M1K3H3_ENCCN</name>
<dbReference type="VEuPathDB" id="MicrosporidiaDB:AEWR_050720"/>
<protein>
    <submittedName>
        <fullName evidence="1">Guanine nucleotide-binding protein beta subunit 2</fullName>
    </submittedName>
</protein>
<dbReference type="EMBL" id="KC513607">
    <property type="protein sequence ID" value="AGE95423.1"/>
    <property type="molecule type" value="Genomic_DNA"/>
</dbReference>
<organism evidence="1">
    <name type="scientific">Encephalitozoon cuniculi</name>
    <name type="common">Microsporidian parasite</name>
    <dbReference type="NCBI Taxonomy" id="6035"/>
    <lineage>
        <taxon>Eukaryota</taxon>
        <taxon>Fungi</taxon>
        <taxon>Fungi incertae sedis</taxon>
        <taxon>Microsporidia</taxon>
        <taxon>Unikaryonidae</taxon>
        <taxon>Encephalitozoon</taxon>
    </lineage>
</organism>
<dbReference type="VEuPathDB" id="MicrosporidiaDB:AEWQ_050720"/>
<dbReference type="Gene3D" id="2.130.10.10">
    <property type="entry name" value="YVTN repeat-like/Quinoprotein amine dehydrogenase"/>
    <property type="match status" value="2"/>
</dbReference>
<dbReference type="VEuPathDB" id="MicrosporidiaDB:ECU05_0740"/>
<dbReference type="AlphaFoldDB" id="M1K3H3"/>
<dbReference type="SUPFAM" id="SSF50978">
    <property type="entry name" value="WD40 repeat-like"/>
    <property type="match status" value="1"/>
</dbReference>
<dbReference type="InterPro" id="IPR036322">
    <property type="entry name" value="WD40_repeat_dom_sf"/>
</dbReference>
<sequence length="313" mass="34453">MDSEVYTVDLNPRGSMVAYGGGNDRCTVMDLETGDVVSIVENFGDSVIFCKFIDGEKLLVGSLDGTISLMTLEEEINNVSVNEDISKIKVDKDKLLVGTTRGNVHLFSLDLCIQNVCIGQYSEIQDMCYESGRVYTLSETNFMVFDAESHRKLMDLHVRGGSAIGKMPSSDVVCLGLEGCIVVRKNAHLLGRIEVDGSPECILYMNNYFIVGGDFDYILLINMPMSMRTFKIPVGVEGISDIRGDGENRIAFSTCNGAVGYGDIRDEKSFKLIEGGVGCIFDMCFKGDTIYVGGEHGFNALDIRKIEEIPREE</sequence>
<reference evidence="1" key="1">
    <citation type="journal article" date="2013" name="Eukaryot. Cell">
        <title>Extremely Reduced Levels of Heterozygosity in the Vertebrate Pathogen Encephalitozoon cuniculi.</title>
        <authorList>
            <person name="Selman M."/>
            <person name="Sak B."/>
            <person name="Kvac M."/>
            <person name="Farinelli L."/>
            <person name="Weiss L.M."/>
            <person name="Corradi N."/>
        </authorList>
    </citation>
    <scope>NUCLEOTIDE SEQUENCE</scope>
</reference>
<accession>M1K3H3</accession>
<dbReference type="InterPro" id="IPR031544">
    <property type="entry name" value="WD40-like"/>
</dbReference>
<dbReference type="InterPro" id="IPR015943">
    <property type="entry name" value="WD40/YVTN_repeat-like_dom_sf"/>
</dbReference>